<dbReference type="Gene3D" id="3.10.310.10">
    <property type="entry name" value="Diaminopimelate Epimerase, Chain A, domain 1"/>
    <property type="match status" value="2"/>
</dbReference>
<dbReference type="AlphaFoldDB" id="A0A387BU86"/>
<evidence type="ECO:0000313" key="2">
    <source>
        <dbReference type="EMBL" id="AYG04606.1"/>
    </source>
</evidence>
<dbReference type="GO" id="GO:0016853">
    <property type="term" value="F:isomerase activity"/>
    <property type="evidence" value="ECO:0007669"/>
    <property type="project" value="TreeGrafter"/>
</dbReference>
<dbReference type="NCBIfam" id="TIGR00654">
    <property type="entry name" value="PhzF_family"/>
    <property type="match status" value="1"/>
</dbReference>
<gene>
    <name evidence="2" type="ORF">D7I44_14465</name>
</gene>
<proteinExistence type="predicted"/>
<accession>A0A387BU86</accession>
<keyword evidence="3" id="KW-1185">Reference proteome</keyword>
<dbReference type="PIRSF" id="PIRSF016184">
    <property type="entry name" value="PhzC_PhzF"/>
    <property type="match status" value="1"/>
</dbReference>
<dbReference type="GO" id="GO:0005737">
    <property type="term" value="C:cytoplasm"/>
    <property type="evidence" value="ECO:0007669"/>
    <property type="project" value="TreeGrafter"/>
</dbReference>
<dbReference type="RefSeq" id="WP_120790135.1">
    <property type="nucleotide sequence ID" value="NZ_CP032624.1"/>
</dbReference>
<organism evidence="2 3">
    <name type="scientific">Gryllotalpicola protaetiae</name>
    <dbReference type="NCBI Taxonomy" id="2419771"/>
    <lineage>
        <taxon>Bacteria</taxon>
        <taxon>Bacillati</taxon>
        <taxon>Actinomycetota</taxon>
        <taxon>Actinomycetes</taxon>
        <taxon>Micrococcales</taxon>
        <taxon>Microbacteriaceae</taxon>
        <taxon>Gryllotalpicola</taxon>
    </lineage>
</organism>
<feature type="active site" evidence="1">
    <location>
        <position position="60"/>
    </location>
</feature>
<dbReference type="KEGG" id="gry:D7I44_14465"/>
<dbReference type="PANTHER" id="PTHR13774">
    <property type="entry name" value="PHENAZINE BIOSYNTHESIS PROTEIN"/>
    <property type="match status" value="1"/>
</dbReference>
<protein>
    <submittedName>
        <fullName evidence="2">PhzF family phenazine biosynthesis protein</fullName>
    </submittedName>
</protein>
<dbReference type="EMBL" id="CP032624">
    <property type="protein sequence ID" value="AYG04606.1"/>
    <property type="molecule type" value="Genomic_DNA"/>
</dbReference>
<evidence type="ECO:0000313" key="3">
    <source>
        <dbReference type="Proteomes" id="UP000275069"/>
    </source>
</evidence>
<dbReference type="InterPro" id="IPR003719">
    <property type="entry name" value="Phenazine_PhzF-like"/>
</dbReference>
<dbReference type="SUPFAM" id="SSF54506">
    <property type="entry name" value="Diaminopimelate epimerase-like"/>
    <property type="match status" value="1"/>
</dbReference>
<dbReference type="Proteomes" id="UP000275069">
    <property type="component" value="Chromosome"/>
</dbReference>
<sequence length="308" mass="33002">MAGLSAERRNRHPPRTLPFFTVDVFTEERFGGNPLAVVMMNDELDTAMMQTVAAEFNLSETTFVLPSSDPVNTARIRIFNRTAEMAFAGHPLVGTAFTLATQRPDLTAAIFETAAGLVDVAIERDPNGAPIAAVIVPPQPLQVGEPVPPDVIAKALRLHPEDVLTTNHAPVATSTGTSYVIAELADDALSRCDPDLAMFREARDADPRLGGRFSVHVYSKRGRSIRARMFAPLAGTWEDPATGSANAALACLLLSLEPGATEDSFIVHQGVEMGRPSVLHVDARRTPDGIVATLRGSCVPVMRGELTV</sequence>
<dbReference type="OrthoDB" id="9788221at2"/>
<reference evidence="2 3" key="1">
    <citation type="submission" date="2018-09" db="EMBL/GenBank/DDBJ databases">
        <title>Genome sequencing of strain 2DFW10M-5.</title>
        <authorList>
            <person name="Heo J."/>
            <person name="Kim S.-J."/>
            <person name="Kwon S.-W."/>
        </authorList>
    </citation>
    <scope>NUCLEOTIDE SEQUENCE [LARGE SCALE GENOMIC DNA]</scope>
    <source>
        <strain evidence="2 3">2DFW10M-5</strain>
    </source>
</reference>
<dbReference type="Pfam" id="PF02567">
    <property type="entry name" value="PhzC-PhzF"/>
    <property type="match status" value="1"/>
</dbReference>
<evidence type="ECO:0000256" key="1">
    <source>
        <dbReference type="PIRSR" id="PIRSR016184-1"/>
    </source>
</evidence>
<name>A0A387BU86_9MICO</name>
<dbReference type="PANTHER" id="PTHR13774:SF32">
    <property type="entry name" value="ANTISENSE-ENHANCING SEQUENCE 1"/>
    <property type="match status" value="1"/>
</dbReference>